<feature type="non-terminal residue" evidence="2">
    <location>
        <position position="98"/>
    </location>
</feature>
<dbReference type="AlphaFoldDB" id="A0A9P9J726"/>
<name>A0A9P9J726_9HYPO</name>
<dbReference type="EMBL" id="JAGMUU010000008">
    <property type="protein sequence ID" value="KAH7146925.1"/>
    <property type="molecule type" value="Genomic_DNA"/>
</dbReference>
<keyword evidence="1" id="KW-1133">Transmembrane helix</keyword>
<evidence type="ECO:0000256" key="1">
    <source>
        <dbReference type="SAM" id="Phobius"/>
    </source>
</evidence>
<evidence type="ECO:0000313" key="3">
    <source>
        <dbReference type="Proteomes" id="UP000717696"/>
    </source>
</evidence>
<dbReference type="OrthoDB" id="5212574at2759"/>
<keyword evidence="3" id="KW-1185">Reference proteome</keyword>
<dbReference type="SUPFAM" id="SSF103473">
    <property type="entry name" value="MFS general substrate transporter"/>
    <property type="match status" value="1"/>
</dbReference>
<evidence type="ECO:0008006" key="4">
    <source>
        <dbReference type="Google" id="ProtNLM"/>
    </source>
</evidence>
<organism evidence="2 3">
    <name type="scientific">Dactylonectria estremocensis</name>
    <dbReference type="NCBI Taxonomy" id="1079267"/>
    <lineage>
        <taxon>Eukaryota</taxon>
        <taxon>Fungi</taxon>
        <taxon>Dikarya</taxon>
        <taxon>Ascomycota</taxon>
        <taxon>Pezizomycotina</taxon>
        <taxon>Sordariomycetes</taxon>
        <taxon>Hypocreomycetidae</taxon>
        <taxon>Hypocreales</taxon>
        <taxon>Nectriaceae</taxon>
        <taxon>Dactylonectria</taxon>
    </lineage>
</organism>
<evidence type="ECO:0000313" key="2">
    <source>
        <dbReference type="EMBL" id="KAH7146925.1"/>
    </source>
</evidence>
<reference evidence="2" key="1">
    <citation type="journal article" date="2021" name="Nat. Commun.">
        <title>Genetic determinants of endophytism in the Arabidopsis root mycobiome.</title>
        <authorList>
            <person name="Mesny F."/>
            <person name="Miyauchi S."/>
            <person name="Thiergart T."/>
            <person name="Pickel B."/>
            <person name="Atanasova L."/>
            <person name="Karlsson M."/>
            <person name="Huettel B."/>
            <person name="Barry K.W."/>
            <person name="Haridas S."/>
            <person name="Chen C."/>
            <person name="Bauer D."/>
            <person name="Andreopoulos W."/>
            <person name="Pangilinan J."/>
            <person name="LaButti K."/>
            <person name="Riley R."/>
            <person name="Lipzen A."/>
            <person name="Clum A."/>
            <person name="Drula E."/>
            <person name="Henrissat B."/>
            <person name="Kohler A."/>
            <person name="Grigoriev I.V."/>
            <person name="Martin F.M."/>
            <person name="Hacquard S."/>
        </authorList>
    </citation>
    <scope>NUCLEOTIDE SEQUENCE</scope>
    <source>
        <strain evidence="2">MPI-CAGE-AT-0021</strain>
    </source>
</reference>
<dbReference type="PANTHER" id="PTHR11360:SF130">
    <property type="entry name" value="MAJOR FACILITATOR SUPERFAMILY (MFS) PROFILE DOMAIN-CONTAINING PROTEIN-RELATED"/>
    <property type="match status" value="1"/>
</dbReference>
<comment type="caution">
    <text evidence="2">The sequence shown here is derived from an EMBL/GenBank/DDBJ whole genome shotgun (WGS) entry which is preliminary data.</text>
</comment>
<protein>
    <recommendedName>
        <fullName evidence="4">Major facilitator superfamily (MFS) profile domain-containing protein</fullName>
    </recommendedName>
</protein>
<accession>A0A9P9J726</accession>
<feature type="non-terminal residue" evidence="2">
    <location>
        <position position="1"/>
    </location>
</feature>
<dbReference type="InterPro" id="IPR050327">
    <property type="entry name" value="Proton-linked_MCT"/>
</dbReference>
<dbReference type="InterPro" id="IPR036259">
    <property type="entry name" value="MFS_trans_sf"/>
</dbReference>
<keyword evidence="1" id="KW-0812">Transmembrane</keyword>
<keyword evidence="1" id="KW-0472">Membrane</keyword>
<sequence>GVFVSFGVFQAYYVTALECSSSDISWIGSFEVFLLFFVGSIGGVLTDAGYIRSTVATDGILIVLGTFTTSASTTYWQVFLAQGVCTGLGSGLIFTPCL</sequence>
<feature type="transmembrane region" description="Helical" evidence="1">
    <location>
        <begin position="24"/>
        <end position="45"/>
    </location>
</feature>
<dbReference type="Proteomes" id="UP000717696">
    <property type="component" value="Unassembled WGS sequence"/>
</dbReference>
<proteinExistence type="predicted"/>
<dbReference type="PANTHER" id="PTHR11360">
    <property type="entry name" value="MONOCARBOXYLATE TRANSPORTER"/>
    <property type="match status" value="1"/>
</dbReference>
<gene>
    <name evidence="2" type="ORF">B0J13DRAFT_664693</name>
</gene>